<sequence length="294" mass="33262">MFGLLIGLGTAIFSAASSAAATAGSVLASAGTAISTAATTVGKYVGSIASKALKVIPPEPKIPYPQRVDKVIKFIKNAAKKLSDQSNKDIESMPAYDPHDATMSELRNLQIMLNNIKKADLRDKTSVIEEIFISNVKESFDNIEKFIKDDICSHGINIDIDSLRFNFDKFIDNFSNSFSLNVDSRLSLSDYKCISILGMNNPSERSSSMNRYIDEVINEYLDKYYRDLDFITESTIDFIYRNIERVRNDNLDSINSIKKELDDNMNLDYSEIENKRKYYDNRDKIINNLFNTLK</sequence>
<name>A0ABY2TQ62_9SPIR</name>
<feature type="signal peptide" evidence="1">
    <location>
        <begin position="1"/>
        <end position="23"/>
    </location>
</feature>
<proteinExistence type="predicted"/>
<evidence type="ECO:0000313" key="2">
    <source>
        <dbReference type="EMBL" id="TKZ34545.1"/>
    </source>
</evidence>
<evidence type="ECO:0000313" key="3">
    <source>
        <dbReference type="Proteomes" id="UP000310168"/>
    </source>
</evidence>
<keyword evidence="3" id="KW-1185">Reference proteome</keyword>
<accession>A0ABY2TQ62</accession>
<comment type="caution">
    <text evidence="2">The sequence shown here is derived from an EMBL/GenBank/DDBJ whole genome shotgun (WGS) entry which is preliminary data.</text>
</comment>
<dbReference type="Proteomes" id="UP000310168">
    <property type="component" value="Unassembled WGS sequence"/>
</dbReference>
<dbReference type="RefSeq" id="WP_137998530.1">
    <property type="nucleotide sequence ID" value="NZ_SJDU01000189.1"/>
</dbReference>
<keyword evidence="1" id="KW-0732">Signal</keyword>
<gene>
    <name evidence="2" type="ORF">EZH24_07665</name>
</gene>
<protein>
    <submittedName>
        <fullName evidence="2">Uncharacterized protein</fullName>
    </submittedName>
</protein>
<reference evidence="2 3" key="1">
    <citation type="journal article" date="2019" name="Anaerobe">
        <title>Brachyspira catarrhinii sp. nov., an anaerobic intestinal spirochaete isolated from vervet monkeys may have been misidentified as Brachyspira aalborgi in previous studies.</title>
        <authorList>
            <person name="Phillips N.D."/>
            <person name="La T."/>
            <person name="Hampson D.J."/>
        </authorList>
    </citation>
    <scope>NUCLEOTIDE SEQUENCE [LARGE SCALE GENOMIC DNA]</scope>
    <source>
        <strain evidence="2 3">Z12</strain>
    </source>
</reference>
<feature type="chain" id="PRO_5046760578" evidence="1">
    <location>
        <begin position="24"/>
        <end position="294"/>
    </location>
</feature>
<organism evidence="2 3">
    <name type="scientific">Brachyspira catarrhinii</name>
    <dbReference type="NCBI Taxonomy" id="2528966"/>
    <lineage>
        <taxon>Bacteria</taxon>
        <taxon>Pseudomonadati</taxon>
        <taxon>Spirochaetota</taxon>
        <taxon>Spirochaetia</taxon>
        <taxon>Brachyspirales</taxon>
        <taxon>Brachyspiraceae</taxon>
        <taxon>Brachyspira</taxon>
    </lineage>
</organism>
<evidence type="ECO:0000256" key="1">
    <source>
        <dbReference type="SAM" id="SignalP"/>
    </source>
</evidence>
<dbReference type="EMBL" id="SJDU01000189">
    <property type="protein sequence ID" value="TKZ34545.1"/>
    <property type="molecule type" value="Genomic_DNA"/>
</dbReference>